<dbReference type="InterPro" id="IPR024083">
    <property type="entry name" value="Fumarase/histidase_N"/>
</dbReference>
<keyword evidence="7 13" id="KW-0456">Lyase</keyword>
<feature type="domain" description="Adenylosuccinate lyase PurB C-terminal" evidence="15">
    <location>
        <begin position="333"/>
        <end position="450"/>
    </location>
</feature>
<dbReference type="InterPro" id="IPR020557">
    <property type="entry name" value="Fumarate_lyase_CS"/>
</dbReference>
<dbReference type="PRINTS" id="PR00149">
    <property type="entry name" value="FUMRATELYASE"/>
</dbReference>
<dbReference type="EMBL" id="MXAN01000034">
    <property type="protein sequence ID" value="OPH37600.1"/>
    <property type="molecule type" value="Genomic_DNA"/>
</dbReference>
<gene>
    <name evidence="16" type="ORF">B5J94_05380</name>
</gene>
<dbReference type="CDD" id="cd01598">
    <property type="entry name" value="PurB"/>
    <property type="match status" value="1"/>
</dbReference>
<sequence>MSELSFSALTALSPLDGRYASKCDALRPYLSEFGLIHARVTVEIRWLQALANHPEISEITPFSQSTNDKLNAIVANFSEQNALRIKEIERTTNHDVKAVEYFLKEQIADIDELANAGEFIHFACTSEDINNLSHALMLKSGRDVLAQSMQAIIDEIAKLADNYATTPMLSRTHGQTASPTTLGKEMANVAYRLHRQLKQFNNVELLGKINGAVGNYNAHLSAYPNIDWAKHSQSFVESLDLTFNPYTTQIEPHDYMAELFDALRRFNTILIDFNRDVWGYISLGYFKQKLKDGEVGSSTMPHKVNPIDFENSEGNLGLANAVLAHLGEKLPISRWQRDLTDSTVLRNMGVGFAQSLIAFEACLKGIGKLEINTDRLAEDLDNAQEVLAEPIQTVMRRYNVEKPYEKLKTLTRGQAMTREMMIGFVNGDELSAVPSDERTRLAKLTPATYIGNADKQAKALKDYLK</sequence>
<evidence type="ECO:0000256" key="5">
    <source>
        <dbReference type="ARBA" id="ARBA00017058"/>
    </source>
</evidence>
<dbReference type="GO" id="GO:0006189">
    <property type="term" value="P:'de novo' IMP biosynthetic process"/>
    <property type="evidence" value="ECO:0007669"/>
    <property type="project" value="UniProtKB-UniPathway"/>
</dbReference>
<dbReference type="AlphaFoldDB" id="A0A1V4GYR6"/>
<evidence type="ECO:0000256" key="1">
    <source>
        <dbReference type="ARBA" id="ARBA00004706"/>
    </source>
</evidence>
<dbReference type="Gene3D" id="1.20.200.10">
    <property type="entry name" value="Fumarase/aspartase (Central domain)"/>
    <property type="match status" value="1"/>
</dbReference>
<dbReference type="InterPro" id="IPR013539">
    <property type="entry name" value="PurB_C"/>
</dbReference>
<dbReference type="InterPro" id="IPR004769">
    <property type="entry name" value="Pur_lyase"/>
</dbReference>
<dbReference type="PANTHER" id="PTHR43411:SF1">
    <property type="entry name" value="ADENYLOSUCCINATE LYASE"/>
    <property type="match status" value="1"/>
</dbReference>
<dbReference type="GO" id="GO:0005829">
    <property type="term" value="C:cytosol"/>
    <property type="evidence" value="ECO:0007669"/>
    <property type="project" value="TreeGrafter"/>
</dbReference>
<evidence type="ECO:0000256" key="13">
    <source>
        <dbReference type="RuleBase" id="RU361172"/>
    </source>
</evidence>
<evidence type="ECO:0000313" key="17">
    <source>
        <dbReference type="Proteomes" id="UP000191025"/>
    </source>
</evidence>
<evidence type="ECO:0000256" key="10">
    <source>
        <dbReference type="ARBA" id="ARBA00030717"/>
    </source>
</evidence>
<evidence type="ECO:0000259" key="14">
    <source>
        <dbReference type="Pfam" id="PF00206"/>
    </source>
</evidence>
<dbReference type="FunFam" id="1.20.200.10:FF:000004">
    <property type="entry name" value="Adenylosuccinate lyase"/>
    <property type="match status" value="1"/>
</dbReference>
<evidence type="ECO:0000256" key="2">
    <source>
        <dbReference type="ARBA" id="ARBA00004734"/>
    </source>
</evidence>
<dbReference type="RefSeq" id="WP_062501157.1">
    <property type="nucleotide sequence ID" value="NZ_MXAN01000034.1"/>
</dbReference>
<comment type="similarity">
    <text evidence="3 13">Belongs to the lyase 1 family. Adenylosuccinate lyase subfamily.</text>
</comment>
<comment type="pathway">
    <text evidence="2 13">Purine metabolism; AMP biosynthesis via de novo pathway; AMP from IMP: step 2/2.</text>
</comment>
<protein>
    <recommendedName>
        <fullName evidence="5 12">Adenylosuccinate lyase</fullName>
        <shortName evidence="13">ASL</shortName>
        <ecNumber evidence="4 12">4.3.2.2</ecNumber>
    </recommendedName>
    <alternativeName>
        <fullName evidence="10 13">Adenylosuccinase</fullName>
    </alternativeName>
</protein>
<evidence type="ECO:0000259" key="15">
    <source>
        <dbReference type="Pfam" id="PF08328"/>
    </source>
</evidence>
<dbReference type="PANTHER" id="PTHR43411">
    <property type="entry name" value="ADENYLOSUCCINATE LYASE"/>
    <property type="match status" value="1"/>
</dbReference>
<dbReference type="InterPro" id="IPR047136">
    <property type="entry name" value="PurB_bact"/>
</dbReference>
<comment type="caution">
    <text evidence="16">The sequence shown here is derived from an EMBL/GenBank/DDBJ whole genome shotgun (WGS) entry which is preliminary data.</text>
</comment>
<comment type="function">
    <text evidence="9">Catalyzes two reactions in de novo purine nucleotide biosynthesis. Catalyzes the breakdown of 5-aminoimidazole- (N-succinylocarboxamide) ribotide (SAICAR or 2-[5-amino-1-(5-phospho-beta-D-ribosyl)imidazole-4-carboxamido]succinate) to 5-aminoimidazole-4-carboxamide ribotide (AICAR or 5-amino-1-(5-phospho-beta-D-ribosyl)imidazole-4-carboxamide) and fumarate, and of adenylosuccinate (ADS or N(6)-(1,2-dicarboxyethyl)-AMP) to adenosine monophosphate (AMP) and fumarate.</text>
</comment>
<name>A0A1V4GYR6_MORLA</name>
<evidence type="ECO:0000256" key="11">
    <source>
        <dbReference type="ARBA" id="ARBA00049115"/>
    </source>
</evidence>
<dbReference type="GO" id="GO:0070626">
    <property type="term" value="F:(S)-2-(5-amino-1-(5-phospho-D-ribosyl)imidazole-4-carboxamido) succinate lyase (fumarate-forming) activity"/>
    <property type="evidence" value="ECO:0007669"/>
    <property type="project" value="RHEA"/>
</dbReference>
<keyword evidence="6 13" id="KW-0658">Purine biosynthesis</keyword>
<dbReference type="PROSITE" id="PS00163">
    <property type="entry name" value="FUMARATE_LYASES"/>
    <property type="match status" value="1"/>
</dbReference>
<evidence type="ECO:0000256" key="8">
    <source>
        <dbReference type="ARBA" id="ARBA00024477"/>
    </source>
</evidence>
<comment type="catalytic activity">
    <reaction evidence="8">
        <text>(2S)-2-[5-amino-1-(5-phospho-beta-D-ribosyl)imidazole-4-carboxamido]succinate = 5-amino-1-(5-phospho-beta-D-ribosyl)imidazole-4-carboxamide + fumarate</text>
        <dbReference type="Rhea" id="RHEA:23920"/>
        <dbReference type="ChEBI" id="CHEBI:29806"/>
        <dbReference type="ChEBI" id="CHEBI:58443"/>
        <dbReference type="ChEBI" id="CHEBI:58475"/>
        <dbReference type="EC" id="4.3.2.2"/>
    </reaction>
    <physiologicalReaction direction="left-to-right" evidence="8">
        <dbReference type="Rhea" id="RHEA:23921"/>
    </physiologicalReaction>
</comment>
<evidence type="ECO:0000256" key="3">
    <source>
        <dbReference type="ARBA" id="ARBA00008273"/>
    </source>
</evidence>
<proteinExistence type="inferred from homology"/>
<dbReference type="GO" id="GO:0004018">
    <property type="term" value="F:N6-(1,2-dicarboxyethyl)AMP AMP-lyase (fumarate-forming) activity"/>
    <property type="evidence" value="ECO:0007669"/>
    <property type="project" value="UniProtKB-UniRule"/>
</dbReference>
<dbReference type="UniPathway" id="UPA00074">
    <property type="reaction ID" value="UER00132"/>
</dbReference>
<dbReference type="NCBIfam" id="TIGR00928">
    <property type="entry name" value="purB"/>
    <property type="match status" value="1"/>
</dbReference>
<dbReference type="Pfam" id="PF08328">
    <property type="entry name" value="ASL_C"/>
    <property type="match status" value="1"/>
</dbReference>
<dbReference type="Pfam" id="PF00206">
    <property type="entry name" value="Lyase_1"/>
    <property type="match status" value="1"/>
</dbReference>
<accession>A0A1V4GYR6</accession>
<dbReference type="FunFam" id="1.10.275.10:FF:000003">
    <property type="entry name" value="Adenylosuccinate lyase"/>
    <property type="match status" value="1"/>
</dbReference>
<comment type="pathway">
    <text evidence="1 13">Purine metabolism; IMP biosynthesis via de novo pathway; 5-amino-1-(5-phospho-D-ribosyl)imidazole-4-carboxamide from 5-amino-1-(5-phospho-D-ribosyl)imidazole-4-carboxylate: step 2/2.</text>
</comment>
<evidence type="ECO:0000256" key="9">
    <source>
        <dbReference type="ARBA" id="ARBA00025012"/>
    </source>
</evidence>
<dbReference type="Gene3D" id="1.10.40.30">
    <property type="entry name" value="Fumarase/aspartase (C-terminal domain)"/>
    <property type="match status" value="1"/>
</dbReference>
<dbReference type="Proteomes" id="UP000191025">
    <property type="component" value="Unassembled WGS sequence"/>
</dbReference>
<dbReference type="NCBIfam" id="NF006764">
    <property type="entry name" value="PRK09285.1"/>
    <property type="match status" value="1"/>
</dbReference>
<evidence type="ECO:0000256" key="12">
    <source>
        <dbReference type="NCBIfam" id="TIGR00928"/>
    </source>
</evidence>
<dbReference type="GO" id="GO:0044208">
    <property type="term" value="P:'de novo' AMP biosynthetic process"/>
    <property type="evidence" value="ECO:0007669"/>
    <property type="project" value="UniProtKB-UniPathway"/>
</dbReference>
<dbReference type="InterPro" id="IPR008948">
    <property type="entry name" value="L-Aspartase-like"/>
</dbReference>
<organism evidence="16 17">
    <name type="scientific">Moraxella lacunata</name>
    <dbReference type="NCBI Taxonomy" id="477"/>
    <lineage>
        <taxon>Bacteria</taxon>
        <taxon>Pseudomonadati</taxon>
        <taxon>Pseudomonadota</taxon>
        <taxon>Gammaproteobacteria</taxon>
        <taxon>Moraxellales</taxon>
        <taxon>Moraxellaceae</taxon>
        <taxon>Moraxella</taxon>
    </lineage>
</organism>
<evidence type="ECO:0000256" key="6">
    <source>
        <dbReference type="ARBA" id="ARBA00022755"/>
    </source>
</evidence>
<evidence type="ECO:0000256" key="4">
    <source>
        <dbReference type="ARBA" id="ARBA00012339"/>
    </source>
</evidence>
<evidence type="ECO:0000256" key="7">
    <source>
        <dbReference type="ARBA" id="ARBA00023239"/>
    </source>
</evidence>
<dbReference type="InterPro" id="IPR000362">
    <property type="entry name" value="Fumarate_lyase_fam"/>
</dbReference>
<dbReference type="Gene3D" id="1.10.275.10">
    <property type="entry name" value="Fumarase/aspartase (N-terminal domain)"/>
    <property type="match status" value="1"/>
</dbReference>
<dbReference type="InterPro" id="IPR022761">
    <property type="entry name" value="Fumarate_lyase_N"/>
</dbReference>
<dbReference type="EC" id="4.3.2.2" evidence="4 12"/>
<evidence type="ECO:0000313" key="16">
    <source>
        <dbReference type="EMBL" id="OPH37600.1"/>
    </source>
</evidence>
<reference evidence="17" key="1">
    <citation type="submission" date="2017-03" db="EMBL/GenBank/DDBJ databases">
        <title>Draft genome sequence of Moraxella equi CCUG 4950T type strain.</title>
        <authorList>
            <person name="Salva-Serra F."/>
            <person name="Engstrom-Jakobsson H."/>
            <person name="Thorell K."/>
            <person name="Jaen-Luchoro D."/>
            <person name="Gonzales-Siles L."/>
            <person name="Karlsson R."/>
            <person name="Yazdan S."/>
            <person name="Boulund F."/>
            <person name="Johnning A."/>
            <person name="Engstrand L."/>
            <person name="Kristiansson E."/>
            <person name="Moore E."/>
        </authorList>
    </citation>
    <scope>NUCLEOTIDE SEQUENCE [LARGE SCALE GENOMIC DNA]</scope>
    <source>
        <strain evidence="17">CCUG 4441</strain>
    </source>
</reference>
<feature type="domain" description="Fumarate lyase N-terminal" evidence="14">
    <location>
        <begin position="17"/>
        <end position="314"/>
    </location>
</feature>
<comment type="catalytic activity">
    <reaction evidence="11">
        <text>N(6)-(1,2-dicarboxyethyl)-AMP = fumarate + AMP</text>
        <dbReference type="Rhea" id="RHEA:16853"/>
        <dbReference type="ChEBI" id="CHEBI:29806"/>
        <dbReference type="ChEBI" id="CHEBI:57567"/>
        <dbReference type="ChEBI" id="CHEBI:456215"/>
        <dbReference type="EC" id="4.3.2.2"/>
    </reaction>
    <physiologicalReaction direction="left-to-right" evidence="11">
        <dbReference type="Rhea" id="RHEA:16854"/>
    </physiologicalReaction>
</comment>
<dbReference type="SUPFAM" id="SSF48557">
    <property type="entry name" value="L-aspartase-like"/>
    <property type="match status" value="1"/>
</dbReference>
<dbReference type="UniPathway" id="UPA00075">
    <property type="reaction ID" value="UER00336"/>
</dbReference>